<dbReference type="RefSeq" id="XP_060035144.1">
    <property type="nucleotide sequence ID" value="XM_060179161.1"/>
</dbReference>
<feature type="compositionally biased region" description="Basic and acidic residues" evidence="1">
    <location>
        <begin position="18"/>
        <end position="35"/>
    </location>
</feature>
<feature type="compositionally biased region" description="Low complexity" evidence="1">
    <location>
        <begin position="71"/>
        <end position="82"/>
    </location>
</feature>
<feature type="compositionally biased region" description="Gly residues" evidence="1">
    <location>
        <begin position="120"/>
        <end position="129"/>
    </location>
</feature>
<keyword evidence="2" id="KW-1185">Reference proteome</keyword>
<organism evidence="2 3">
    <name type="scientific">Erinaceus europaeus</name>
    <name type="common">Western European hedgehog</name>
    <dbReference type="NCBI Taxonomy" id="9365"/>
    <lineage>
        <taxon>Eukaryota</taxon>
        <taxon>Metazoa</taxon>
        <taxon>Chordata</taxon>
        <taxon>Craniata</taxon>
        <taxon>Vertebrata</taxon>
        <taxon>Euteleostomi</taxon>
        <taxon>Mammalia</taxon>
        <taxon>Eutheria</taxon>
        <taxon>Laurasiatheria</taxon>
        <taxon>Eulipotyphla</taxon>
        <taxon>Erinaceidae</taxon>
        <taxon>Erinaceinae</taxon>
        <taxon>Erinaceus</taxon>
    </lineage>
</organism>
<protein>
    <submittedName>
        <fullName evidence="3">Basic salivary proline-rich protein 1-like</fullName>
    </submittedName>
</protein>
<evidence type="ECO:0000256" key="1">
    <source>
        <dbReference type="SAM" id="MobiDB-lite"/>
    </source>
</evidence>
<dbReference type="Proteomes" id="UP001652624">
    <property type="component" value="Chromosome 19"/>
</dbReference>
<feature type="compositionally biased region" description="Pro residues" evidence="1">
    <location>
        <begin position="321"/>
        <end position="333"/>
    </location>
</feature>
<reference evidence="3" key="1">
    <citation type="submission" date="2025-08" db="UniProtKB">
        <authorList>
            <consortium name="RefSeq"/>
        </authorList>
    </citation>
    <scope>IDENTIFICATION</scope>
</reference>
<proteinExistence type="predicted"/>
<name>A0ABM3WEZ5_ERIEU</name>
<evidence type="ECO:0000313" key="3">
    <source>
        <dbReference type="RefSeq" id="XP_060035144.1"/>
    </source>
</evidence>
<feature type="compositionally biased region" description="Gly residues" evidence="1">
    <location>
        <begin position="1"/>
        <end position="11"/>
    </location>
</feature>
<accession>A0ABM3WEZ5</accession>
<dbReference type="GeneID" id="132534695"/>
<feature type="compositionally biased region" description="Pro residues" evidence="1">
    <location>
        <begin position="296"/>
        <end position="306"/>
    </location>
</feature>
<feature type="region of interest" description="Disordered" evidence="1">
    <location>
        <begin position="1"/>
        <end position="340"/>
    </location>
</feature>
<feature type="compositionally biased region" description="Pro residues" evidence="1">
    <location>
        <begin position="94"/>
        <end position="109"/>
    </location>
</feature>
<gene>
    <name evidence="3" type="primary">LOC132534695</name>
</gene>
<sequence length="340" mass="34266">MVGGWGAGRGGEPPAAARESEVGARREDGEDDSRGCRPPGGGQSSEPERGYPRGAGVAAAPNCAERPRAPPAAATRSPPVAAGLGAGKPGGRSPRPPPRSACPPLPAPGRPVTAPARGGRVCGAGGRGGSPRLHRRVPGSHPQRGGGSAACSHRAGGCRGWRRRRTRSPQLPGGQEREGKATPMHEGPAPPQKKSGPDLAPGPQVQVPAARGGTGRGPRGGREGKVSFPARRCPPQGCSPPPATVRLRPFPSSPLPRGTLPGGGVCAPGSAGEPCAAGRQCSPRGDSGSEARGPKPGRPPPPPPQPRNTDAHSASAEVRAPPLPRAPPRPPELTPTQTRK</sequence>
<evidence type="ECO:0000313" key="2">
    <source>
        <dbReference type="Proteomes" id="UP001652624"/>
    </source>
</evidence>